<dbReference type="SUPFAM" id="SSF81324">
    <property type="entry name" value="Voltage-gated potassium channels"/>
    <property type="match status" value="1"/>
</dbReference>
<organism evidence="10 11">
    <name type="scientific">Sinorhizobium mexicanum</name>
    <dbReference type="NCBI Taxonomy" id="375549"/>
    <lineage>
        <taxon>Bacteria</taxon>
        <taxon>Pseudomonadati</taxon>
        <taxon>Pseudomonadota</taxon>
        <taxon>Alphaproteobacteria</taxon>
        <taxon>Hyphomicrobiales</taxon>
        <taxon>Rhizobiaceae</taxon>
        <taxon>Sinorhizobium/Ensifer group</taxon>
        <taxon>Sinorhizobium</taxon>
    </lineage>
</organism>
<evidence type="ECO:0000313" key="11">
    <source>
        <dbReference type="Proteomes" id="UP000510721"/>
    </source>
</evidence>
<keyword evidence="4" id="KW-1133">Transmembrane helix</keyword>
<evidence type="ECO:0000256" key="8">
    <source>
        <dbReference type="ARBA" id="ARBA00023180"/>
    </source>
</evidence>
<sequence length="384" mass="41988">MHTFRKRQLAGRRFPRLLPALVFGAVTIIAVAVAAQTSPQAPAKDMATDFPDRELVVGTKEAPPFSMKQPDGNWTGISIELWRQIAQDRGLKFRLVEEPSVQSLVEATARGDYDLSVAAITITPERERSVDFSQPFYHTGLGIAVSLTRVSIWREIIRAMTSLGFLQAAGALIGISFLVGALIWLFERRHNEEFGGSAAKGLGASIWWSAEVMTQASTGHRGPRTLAGRALAIIWMVVSIITIAVFTASVTSALTTRQIRGVVNNVDDLPGVRVGALAGSATIGLLDRDRIEHRDFDRVEDGSNMLGSGSIDAFVYDKPLLAWLVAQKFSNAVGVLDVTFEPQSYGIAMPIGSRYRKATDVAVLDAIRSEKWKQTLFSYLGEKR</sequence>
<evidence type="ECO:0000313" key="10">
    <source>
        <dbReference type="EMBL" id="QLL62049.1"/>
    </source>
</evidence>
<dbReference type="PANTHER" id="PTHR18966">
    <property type="entry name" value="IONOTROPIC GLUTAMATE RECEPTOR"/>
    <property type="match status" value="1"/>
</dbReference>
<keyword evidence="6" id="KW-0472">Membrane</keyword>
<accession>A0A859QRG2</accession>
<reference evidence="10 11" key="1">
    <citation type="submission" date="2019-06" db="EMBL/GenBank/DDBJ databases">
        <title>Complete genome sequence of Ensifer mexicanus ITTG R7 isolated from nodules of Acacia angustissima (Mill.) Kuntze.</title>
        <authorList>
            <person name="Rincon-Rosales R."/>
            <person name="Rogel M.A."/>
            <person name="Guerrero G."/>
            <person name="Rincon-Molina C.I."/>
            <person name="Lopez-Lopez A."/>
            <person name="Martinez-Romero E."/>
        </authorList>
    </citation>
    <scope>NUCLEOTIDE SEQUENCE [LARGE SCALE GENOMIC DNA]</scope>
    <source>
        <strain evidence="10 11">ITTG R7</strain>
    </source>
</reference>
<evidence type="ECO:0000256" key="1">
    <source>
        <dbReference type="ARBA" id="ARBA00004141"/>
    </source>
</evidence>
<evidence type="ECO:0000256" key="6">
    <source>
        <dbReference type="ARBA" id="ARBA00023136"/>
    </source>
</evidence>
<dbReference type="InterPro" id="IPR001638">
    <property type="entry name" value="Solute-binding_3/MltF_N"/>
</dbReference>
<dbReference type="RefSeq" id="WP_180937961.1">
    <property type="nucleotide sequence ID" value="NZ_CP041238.1"/>
</dbReference>
<dbReference type="SUPFAM" id="SSF53850">
    <property type="entry name" value="Periplasmic binding protein-like II"/>
    <property type="match status" value="1"/>
</dbReference>
<keyword evidence="3" id="KW-0812">Transmembrane</keyword>
<dbReference type="KEGG" id="emx:FKV68_11570"/>
<name>A0A859QRG2_9HYPH</name>
<evidence type="ECO:0000256" key="3">
    <source>
        <dbReference type="ARBA" id="ARBA00022692"/>
    </source>
</evidence>
<dbReference type="Pfam" id="PF00497">
    <property type="entry name" value="SBP_bac_3"/>
    <property type="match status" value="1"/>
</dbReference>
<protein>
    <submittedName>
        <fullName evidence="10">Transporter substrate-binding domain-containing protein</fullName>
    </submittedName>
</protein>
<dbReference type="Gene3D" id="1.10.287.70">
    <property type="match status" value="1"/>
</dbReference>
<evidence type="ECO:0000256" key="2">
    <source>
        <dbReference type="ARBA" id="ARBA00022448"/>
    </source>
</evidence>
<dbReference type="InterPro" id="IPR001320">
    <property type="entry name" value="Iontro_rcpt_C"/>
</dbReference>
<keyword evidence="9" id="KW-0407">Ion channel</keyword>
<evidence type="ECO:0000256" key="4">
    <source>
        <dbReference type="ARBA" id="ARBA00022989"/>
    </source>
</evidence>
<dbReference type="AlphaFoldDB" id="A0A859QRG2"/>
<dbReference type="GO" id="GO:0016020">
    <property type="term" value="C:membrane"/>
    <property type="evidence" value="ECO:0007669"/>
    <property type="project" value="UniProtKB-SubCell"/>
</dbReference>
<dbReference type="Gene3D" id="3.40.190.10">
    <property type="entry name" value="Periplasmic binding protein-like II"/>
    <property type="match status" value="2"/>
</dbReference>
<dbReference type="SMART" id="SM00079">
    <property type="entry name" value="PBPe"/>
    <property type="match status" value="1"/>
</dbReference>
<evidence type="ECO:0000256" key="5">
    <source>
        <dbReference type="ARBA" id="ARBA00023065"/>
    </source>
</evidence>
<dbReference type="InterPro" id="IPR015683">
    <property type="entry name" value="Ionotropic_Glu_rcpt"/>
</dbReference>
<evidence type="ECO:0000256" key="9">
    <source>
        <dbReference type="ARBA" id="ARBA00023303"/>
    </source>
</evidence>
<keyword evidence="7" id="KW-0675">Receptor</keyword>
<dbReference type="SMART" id="SM00062">
    <property type="entry name" value="PBPb"/>
    <property type="match status" value="1"/>
</dbReference>
<keyword evidence="11" id="KW-1185">Reference proteome</keyword>
<dbReference type="Pfam" id="PF00060">
    <property type="entry name" value="Lig_chan"/>
    <property type="match status" value="1"/>
</dbReference>
<comment type="subcellular location">
    <subcellularLocation>
        <location evidence="1">Membrane</location>
        <topology evidence="1">Multi-pass membrane protein</topology>
    </subcellularLocation>
</comment>
<keyword evidence="5" id="KW-0406">Ion transport</keyword>
<dbReference type="GO" id="GO:0015276">
    <property type="term" value="F:ligand-gated monoatomic ion channel activity"/>
    <property type="evidence" value="ECO:0007669"/>
    <property type="project" value="InterPro"/>
</dbReference>
<keyword evidence="2" id="KW-0813">Transport</keyword>
<dbReference type="EMBL" id="CP041238">
    <property type="protein sequence ID" value="QLL62049.1"/>
    <property type="molecule type" value="Genomic_DNA"/>
</dbReference>
<evidence type="ECO:0000256" key="7">
    <source>
        <dbReference type="ARBA" id="ARBA00023170"/>
    </source>
</evidence>
<gene>
    <name evidence="10" type="ORF">FKV68_11570</name>
</gene>
<proteinExistence type="predicted"/>
<keyword evidence="8" id="KW-0325">Glycoprotein</keyword>
<dbReference type="Proteomes" id="UP000510721">
    <property type="component" value="Chromosome"/>
</dbReference>